<dbReference type="AlphaFoldDB" id="A0A2P5CMZ1"/>
<dbReference type="EMBL" id="JXTC01000347">
    <property type="protein sequence ID" value="PON62417.1"/>
    <property type="molecule type" value="Genomic_DNA"/>
</dbReference>
<name>A0A2P5CMZ1_TREOI</name>
<evidence type="ECO:0000313" key="2">
    <source>
        <dbReference type="Proteomes" id="UP000237000"/>
    </source>
</evidence>
<gene>
    <name evidence="1" type="ORF">TorRG33x02_279150</name>
</gene>
<proteinExistence type="predicted"/>
<dbReference type="InParanoid" id="A0A2P5CMZ1"/>
<keyword evidence="2" id="KW-1185">Reference proteome</keyword>
<protein>
    <submittedName>
        <fullName evidence="1">Uncharacterized protein</fullName>
    </submittedName>
</protein>
<organism evidence="1 2">
    <name type="scientific">Trema orientale</name>
    <name type="common">Charcoal tree</name>
    <name type="synonym">Celtis orientalis</name>
    <dbReference type="NCBI Taxonomy" id="63057"/>
    <lineage>
        <taxon>Eukaryota</taxon>
        <taxon>Viridiplantae</taxon>
        <taxon>Streptophyta</taxon>
        <taxon>Embryophyta</taxon>
        <taxon>Tracheophyta</taxon>
        <taxon>Spermatophyta</taxon>
        <taxon>Magnoliopsida</taxon>
        <taxon>eudicotyledons</taxon>
        <taxon>Gunneridae</taxon>
        <taxon>Pentapetalae</taxon>
        <taxon>rosids</taxon>
        <taxon>fabids</taxon>
        <taxon>Rosales</taxon>
        <taxon>Cannabaceae</taxon>
        <taxon>Trema</taxon>
    </lineage>
</organism>
<reference evidence="2" key="1">
    <citation type="submission" date="2016-06" db="EMBL/GenBank/DDBJ databases">
        <title>Parallel loss of symbiosis genes in relatives of nitrogen-fixing non-legume Parasponia.</title>
        <authorList>
            <person name="Van Velzen R."/>
            <person name="Holmer R."/>
            <person name="Bu F."/>
            <person name="Rutten L."/>
            <person name="Van Zeijl A."/>
            <person name="Liu W."/>
            <person name="Santuari L."/>
            <person name="Cao Q."/>
            <person name="Sharma T."/>
            <person name="Shen D."/>
            <person name="Roswanjaya Y."/>
            <person name="Wardhani T."/>
            <person name="Kalhor M.S."/>
            <person name="Jansen J."/>
            <person name="Van den Hoogen J."/>
            <person name="Gungor B."/>
            <person name="Hartog M."/>
            <person name="Hontelez J."/>
            <person name="Verver J."/>
            <person name="Yang W.-C."/>
            <person name="Schijlen E."/>
            <person name="Repin R."/>
            <person name="Schilthuizen M."/>
            <person name="Schranz E."/>
            <person name="Heidstra R."/>
            <person name="Miyata K."/>
            <person name="Fedorova E."/>
            <person name="Kohlen W."/>
            <person name="Bisseling T."/>
            <person name="Smit S."/>
            <person name="Geurts R."/>
        </authorList>
    </citation>
    <scope>NUCLEOTIDE SEQUENCE [LARGE SCALE GENOMIC DNA]</scope>
    <source>
        <strain evidence="2">cv. RG33-2</strain>
    </source>
</reference>
<accession>A0A2P5CMZ1</accession>
<comment type="caution">
    <text evidence="1">The sequence shown here is derived from an EMBL/GenBank/DDBJ whole genome shotgun (WGS) entry which is preliminary data.</text>
</comment>
<dbReference type="Proteomes" id="UP000237000">
    <property type="component" value="Unassembled WGS sequence"/>
</dbReference>
<evidence type="ECO:0000313" key="1">
    <source>
        <dbReference type="EMBL" id="PON62417.1"/>
    </source>
</evidence>
<sequence length="101" mass="11097">MCGVGPCPNVAASGGRESANFMHRTSEVNGPTAPQYKIVSNQLIERDDRVGLPLFHTRIQLVQPPYYSTQLNPIRNGKTKITETASNFRFGPSQAYFGLSP</sequence>